<feature type="compositionally biased region" description="Basic and acidic residues" evidence="1">
    <location>
        <begin position="231"/>
        <end position="241"/>
    </location>
</feature>
<dbReference type="InterPro" id="IPR010935">
    <property type="entry name" value="SMC_hinge"/>
</dbReference>
<dbReference type="GO" id="GO:0005694">
    <property type="term" value="C:chromosome"/>
    <property type="evidence" value="ECO:0007669"/>
    <property type="project" value="InterPro"/>
</dbReference>
<dbReference type="SUPFAM" id="SSF75553">
    <property type="entry name" value="Smc hinge domain"/>
    <property type="match status" value="1"/>
</dbReference>
<dbReference type="PANTHER" id="PTHR43977">
    <property type="entry name" value="STRUCTURAL MAINTENANCE OF CHROMOSOMES PROTEIN 3"/>
    <property type="match status" value="1"/>
</dbReference>
<dbReference type="Gene3D" id="3.30.70.1620">
    <property type="match status" value="1"/>
</dbReference>
<feature type="region of interest" description="Disordered" evidence="1">
    <location>
        <begin position="231"/>
        <end position="251"/>
    </location>
</feature>
<gene>
    <name evidence="3" type="ORF">BYL167_LOCUS63472</name>
    <name evidence="4" type="ORF">GIL414_LOCUS72111</name>
</gene>
<dbReference type="GO" id="GO:0005524">
    <property type="term" value="F:ATP binding"/>
    <property type="evidence" value="ECO:0007669"/>
    <property type="project" value="InterPro"/>
</dbReference>
<dbReference type="EMBL" id="CAJOBJ010335675">
    <property type="protein sequence ID" value="CAF5188599.1"/>
    <property type="molecule type" value="Genomic_DNA"/>
</dbReference>
<feature type="non-terminal residue" evidence="3">
    <location>
        <position position="1"/>
    </location>
</feature>
<dbReference type="Pfam" id="PF06470">
    <property type="entry name" value="SMC_hinge"/>
    <property type="match status" value="1"/>
</dbReference>
<dbReference type="EMBL" id="CAJOBH010236703">
    <property type="protein sequence ID" value="CAF5093624.1"/>
    <property type="molecule type" value="Genomic_DNA"/>
</dbReference>
<evidence type="ECO:0000259" key="2">
    <source>
        <dbReference type="Pfam" id="PF06470"/>
    </source>
</evidence>
<dbReference type="Proteomes" id="UP000681720">
    <property type="component" value="Unassembled WGS sequence"/>
</dbReference>
<feature type="compositionally biased region" description="Polar residues" evidence="1">
    <location>
        <begin position="242"/>
        <end position="251"/>
    </location>
</feature>
<feature type="domain" description="SMC hinge" evidence="2">
    <location>
        <begin position="6"/>
        <end position="65"/>
    </location>
</feature>
<evidence type="ECO:0000313" key="3">
    <source>
        <dbReference type="EMBL" id="CAF5093624.1"/>
    </source>
</evidence>
<evidence type="ECO:0000313" key="4">
    <source>
        <dbReference type="EMBL" id="CAF5188599.1"/>
    </source>
</evidence>
<dbReference type="InterPro" id="IPR036277">
    <property type="entry name" value="SMC_hinge_sf"/>
</dbReference>
<dbReference type="AlphaFoldDB" id="A0A8S3F1H6"/>
<evidence type="ECO:0000313" key="5">
    <source>
        <dbReference type="Proteomes" id="UP000681967"/>
    </source>
</evidence>
<reference evidence="3" key="1">
    <citation type="submission" date="2021-02" db="EMBL/GenBank/DDBJ databases">
        <authorList>
            <person name="Nowell W R."/>
        </authorList>
    </citation>
    <scope>NUCLEOTIDE SEQUENCE</scope>
</reference>
<accession>A0A8S3F1H6</accession>
<evidence type="ECO:0000256" key="1">
    <source>
        <dbReference type="SAM" id="MobiDB-lite"/>
    </source>
</evidence>
<proteinExistence type="predicted"/>
<protein>
    <recommendedName>
        <fullName evidence="2">SMC hinge domain-containing protein</fullName>
    </recommendedName>
</protein>
<name>A0A8S3F1H6_9BILA</name>
<dbReference type="GO" id="GO:0051276">
    <property type="term" value="P:chromosome organization"/>
    <property type="evidence" value="ECO:0007669"/>
    <property type="project" value="InterPro"/>
</dbReference>
<sequence>LNRISSNLIPKNKIESARRELGDPNAIFLAKDLVTYNHSKYETLINYVFGSTIICSTSAIAQRVAFDEKLGLNAMAITLDGDIYNPAGILSGGDRSGTNRGPTLLETVAEMNQLEENIRQYNSNNRQELTKLERDYVQSQNLQQQIDSLTNEMQLLELKLAQNDEHRLQTEITTLEQQEFNNKKELDEQRVEEKVLNEKISELEKLFKNEGEAKKKELAEIEQLMKKAEKQVDLSQKRSREMQTQIKGKFS</sequence>
<dbReference type="Proteomes" id="UP000681967">
    <property type="component" value="Unassembled WGS sequence"/>
</dbReference>
<organism evidence="3 5">
    <name type="scientific">Rotaria magnacalcarata</name>
    <dbReference type="NCBI Taxonomy" id="392030"/>
    <lineage>
        <taxon>Eukaryota</taxon>
        <taxon>Metazoa</taxon>
        <taxon>Spiralia</taxon>
        <taxon>Gnathifera</taxon>
        <taxon>Rotifera</taxon>
        <taxon>Eurotatoria</taxon>
        <taxon>Bdelloidea</taxon>
        <taxon>Philodinida</taxon>
        <taxon>Philodinidae</taxon>
        <taxon>Rotaria</taxon>
    </lineage>
</organism>
<comment type="caution">
    <text evidence="3">The sequence shown here is derived from an EMBL/GenBank/DDBJ whole genome shotgun (WGS) entry which is preliminary data.</text>
</comment>